<dbReference type="InterPro" id="IPR033469">
    <property type="entry name" value="CYTH-like_dom_sf"/>
</dbReference>
<dbReference type="EMBL" id="JAGFBF010000001">
    <property type="protein sequence ID" value="MBO2989137.1"/>
    <property type="molecule type" value="Genomic_DNA"/>
</dbReference>
<feature type="domain" description="CYTH" evidence="1">
    <location>
        <begin position="9"/>
        <end position="206"/>
    </location>
</feature>
<keyword evidence="3" id="KW-1185">Reference proteome</keyword>
<organism evidence="2 3">
    <name type="scientific">Leucobacter tardus</name>
    <dbReference type="NCBI Taxonomy" id="501483"/>
    <lineage>
        <taxon>Bacteria</taxon>
        <taxon>Bacillati</taxon>
        <taxon>Actinomycetota</taxon>
        <taxon>Actinomycetes</taxon>
        <taxon>Micrococcales</taxon>
        <taxon>Microbacteriaceae</taxon>
        <taxon>Leucobacter</taxon>
    </lineage>
</organism>
<dbReference type="Proteomes" id="UP000668403">
    <property type="component" value="Unassembled WGS sequence"/>
</dbReference>
<dbReference type="InterPro" id="IPR023577">
    <property type="entry name" value="CYTH_domain"/>
</dbReference>
<dbReference type="Pfam" id="PF01928">
    <property type="entry name" value="CYTH"/>
    <property type="match status" value="1"/>
</dbReference>
<evidence type="ECO:0000313" key="3">
    <source>
        <dbReference type="Proteomes" id="UP000668403"/>
    </source>
</evidence>
<dbReference type="CDD" id="cd07374">
    <property type="entry name" value="CYTH-like_Pase"/>
    <property type="match status" value="1"/>
</dbReference>
<proteinExistence type="predicted"/>
<gene>
    <name evidence="2" type="ORF">J4H85_03875</name>
</gene>
<evidence type="ECO:0000259" key="1">
    <source>
        <dbReference type="PROSITE" id="PS51707"/>
    </source>
</evidence>
<accession>A0A939QC94</accession>
<dbReference type="PROSITE" id="PS51707">
    <property type="entry name" value="CYTH"/>
    <property type="match status" value="1"/>
</dbReference>
<sequence length="255" mass="27428">MSANEPRENLEIERKYEVVGDAPLPDAAAFASLGFAAADPVLVRLAASYFDTADRALAEAGWAMRVRLGGADEGWHLKERRSEGVREYSWPVSEEIPEALRETLRERVGTAAADAVEPVASLRTERTIVRLDRDGIAVIELADDRVLANDHTLGIDRAWHEWEAERLGDADPGLLDLIEPLLLARGAATSLSFAKIARATGQLTPLAVESGADARVLAALSVLDLADRLEATGDRARSDELRTIAGFVSAAPPAS</sequence>
<dbReference type="RefSeq" id="WP_208236988.1">
    <property type="nucleotide sequence ID" value="NZ_BAAAQU010000001.1"/>
</dbReference>
<dbReference type="Gene3D" id="2.40.320.10">
    <property type="entry name" value="Hypothetical Protein Pfu-838710-001"/>
    <property type="match status" value="1"/>
</dbReference>
<comment type="caution">
    <text evidence="2">The sequence shown here is derived from an EMBL/GenBank/DDBJ whole genome shotgun (WGS) entry which is preliminary data.</text>
</comment>
<protein>
    <submittedName>
        <fullName evidence="2">CYTH domain-containing protein</fullName>
    </submittedName>
</protein>
<dbReference type="AlphaFoldDB" id="A0A939QC94"/>
<dbReference type="SUPFAM" id="SSF55154">
    <property type="entry name" value="CYTH-like phosphatases"/>
    <property type="match status" value="1"/>
</dbReference>
<name>A0A939QC94_9MICO</name>
<reference evidence="2" key="1">
    <citation type="submission" date="2021-03" db="EMBL/GenBank/DDBJ databases">
        <title>Leucobacter chromiisoli sp. nov., isolated from chromium-containing soil of chemical plant.</title>
        <authorList>
            <person name="Xu Z."/>
        </authorList>
    </citation>
    <scope>NUCLEOTIDE SEQUENCE</scope>
    <source>
        <strain evidence="2">K 70/01</strain>
    </source>
</reference>
<evidence type="ECO:0000313" key="2">
    <source>
        <dbReference type="EMBL" id="MBO2989137.1"/>
    </source>
</evidence>
<dbReference type="SMART" id="SM01118">
    <property type="entry name" value="CYTH"/>
    <property type="match status" value="1"/>
</dbReference>